<evidence type="ECO:0000256" key="6">
    <source>
        <dbReference type="ARBA" id="ARBA00023163"/>
    </source>
</evidence>
<feature type="domain" description="C2H2-type" evidence="9">
    <location>
        <begin position="509"/>
        <end position="536"/>
    </location>
</feature>
<comment type="subcellular location">
    <subcellularLocation>
        <location evidence="1">Nucleus</location>
    </subcellularLocation>
</comment>
<evidence type="ECO:0000313" key="10">
    <source>
        <dbReference type="EMBL" id="KAL0871276.1"/>
    </source>
</evidence>
<keyword evidence="6" id="KW-0804">Transcription</keyword>
<feature type="domain" description="C2H2-type" evidence="9">
    <location>
        <begin position="575"/>
        <end position="602"/>
    </location>
</feature>
<accession>A0ABR3HLJ7</accession>
<feature type="domain" description="C2H2-type" evidence="9">
    <location>
        <begin position="657"/>
        <end position="684"/>
    </location>
</feature>
<feature type="domain" description="C2H2-type" evidence="9">
    <location>
        <begin position="603"/>
        <end position="630"/>
    </location>
</feature>
<feature type="domain" description="C2H2-type" evidence="9">
    <location>
        <begin position="547"/>
        <end position="574"/>
    </location>
</feature>
<feature type="domain" description="C2H2-type" evidence="9">
    <location>
        <begin position="631"/>
        <end position="658"/>
    </location>
</feature>
<keyword evidence="8" id="KW-0863">Zinc-finger</keyword>
<keyword evidence="4" id="KW-0862">Zinc</keyword>
<keyword evidence="5" id="KW-0805">Transcription regulation</keyword>
<sequence length="773" mass="87111">MGDLSLKCPLCCNQTFDSKLSLIEHLANILTNLTCPICDNKWSSLAHLIEHLNLDDCQSQHNPIKTFDETEDNLIEKSLSQNNHNDIENNIGNVELKNDTFDSQNSSEDSQMQSEAGHIEIKLTTDALNDGKMYVEYVNHQKPNTMLQAQGLKLLTEDGVMEQFVVMSPSGEGLSKWGSIVTKQNEDGTISVTTVNDPKESETVIAPSEAEMEDNQELYSCNTCGVSFSSVAEHIQNYHNDQEVVVTESLEDDTSPLVETLEYDTLTNEVLSPVPVNKQKTTRQVITETGDIVEESIMMDIANESGTEEYIVPNVLQKVEKQNRNQGKRFVQIDKFCDSLVKNINPNNEKAGAYHKVVVNEIKTSSGAVQKSYSCLSCNIVVNKLEDFKLHPCKTLKYQCVYCSVAYDNSKSLCAHMKVHKVKSDGIVTVDGPVRYECEVCNTSFQSNKSLKLHKRMHDPVKARTIEPPVENADGTEGSNSLYKCPVCEKMIPIDYLTIHQESHKSNELNCSICNKKFYSSDYLQMHMTVHSMDKVPVNKTDKVLPYSCSYCNRRFVRPHEKVKHERIHTGEKPHSCEICGKSFRVSYCLTLHMRTHTGARPYTCAHCGKRFKAHSVYNHHLLTHSEIRAYKCPYCPKAFKTSVQLAGHKNSHTKPFSCPHCNRPFASLYAVRVHSETHARQNNLKFSCSLCGASYARAFALKDHVKQVHQQDIDTMELSTVNIAKIKEDWSLKESTDGDVETITLNHKDLSQEISELDMSSSELIDAIKAAN</sequence>
<dbReference type="SMART" id="SM00355">
    <property type="entry name" value="ZnF_C2H2"/>
    <property type="match status" value="13"/>
</dbReference>
<protein>
    <recommendedName>
        <fullName evidence="9">C2H2-type domain-containing protein</fullName>
    </recommendedName>
</protein>
<name>A0ABR3HLJ7_LOXSC</name>
<dbReference type="Proteomes" id="UP001549920">
    <property type="component" value="Unassembled WGS sequence"/>
</dbReference>
<proteinExistence type="predicted"/>
<dbReference type="PANTHER" id="PTHR24399:SF70">
    <property type="entry name" value="C2H2-TYPE DOMAIN-CONTAINING PROTEIN"/>
    <property type="match status" value="1"/>
</dbReference>
<organism evidence="10 11">
    <name type="scientific">Loxostege sticticalis</name>
    <name type="common">Beet webworm moth</name>
    <dbReference type="NCBI Taxonomy" id="481309"/>
    <lineage>
        <taxon>Eukaryota</taxon>
        <taxon>Metazoa</taxon>
        <taxon>Ecdysozoa</taxon>
        <taxon>Arthropoda</taxon>
        <taxon>Hexapoda</taxon>
        <taxon>Insecta</taxon>
        <taxon>Pterygota</taxon>
        <taxon>Neoptera</taxon>
        <taxon>Endopterygota</taxon>
        <taxon>Lepidoptera</taxon>
        <taxon>Glossata</taxon>
        <taxon>Ditrysia</taxon>
        <taxon>Pyraloidea</taxon>
        <taxon>Crambidae</taxon>
        <taxon>Pyraustinae</taxon>
        <taxon>Loxostege</taxon>
    </lineage>
</organism>
<evidence type="ECO:0000313" key="11">
    <source>
        <dbReference type="Proteomes" id="UP001549920"/>
    </source>
</evidence>
<keyword evidence="3" id="KW-0677">Repeat</keyword>
<gene>
    <name evidence="10" type="ORF">ABMA27_005027</name>
</gene>
<keyword evidence="7" id="KW-0539">Nucleus</keyword>
<keyword evidence="11" id="KW-1185">Reference proteome</keyword>
<dbReference type="SUPFAM" id="SSF57667">
    <property type="entry name" value="beta-beta-alpha zinc fingers"/>
    <property type="match status" value="5"/>
</dbReference>
<dbReference type="InterPro" id="IPR036236">
    <property type="entry name" value="Znf_C2H2_sf"/>
</dbReference>
<dbReference type="Gene3D" id="3.30.160.60">
    <property type="entry name" value="Classic Zinc Finger"/>
    <property type="match status" value="7"/>
</dbReference>
<dbReference type="PROSITE" id="PS00028">
    <property type="entry name" value="ZINC_FINGER_C2H2_1"/>
    <property type="match status" value="9"/>
</dbReference>
<dbReference type="PANTHER" id="PTHR24399">
    <property type="entry name" value="ZINC FINGER AND BTB DOMAIN-CONTAINING"/>
    <property type="match status" value="1"/>
</dbReference>
<evidence type="ECO:0000259" key="9">
    <source>
        <dbReference type="PROSITE" id="PS50157"/>
    </source>
</evidence>
<reference evidence="10 11" key="1">
    <citation type="submission" date="2024-06" db="EMBL/GenBank/DDBJ databases">
        <title>A chromosome-level genome assembly of beet webworm, Loxostege sticticalis.</title>
        <authorList>
            <person name="Zhang Y."/>
        </authorList>
    </citation>
    <scope>NUCLEOTIDE SEQUENCE [LARGE SCALE GENOMIC DNA]</scope>
    <source>
        <strain evidence="10">AQ026</strain>
        <tissue evidence="10">Whole body</tissue>
    </source>
</reference>
<dbReference type="InterPro" id="IPR013087">
    <property type="entry name" value="Znf_C2H2_type"/>
</dbReference>
<dbReference type="PROSITE" id="PS50157">
    <property type="entry name" value="ZINC_FINGER_C2H2_2"/>
    <property type="match status" value="9"/>
</dbReference>
<dbReference type="Pfam" id="PF00096">
    <property type="entry name" value="zf-C2H2"/>
    <property type="match status" value="4"/>
</dbReference>
<feature type="domain" description="C2H2-type" evidence="9">
    <location>
        <begin position="436"/>
        <end position="463"/>
    </location>
</feature>
<evidence type="ECO:0000256" key="7">
    <source>
        <dbReference type="ARBA" id="ARBA00023242"/>
    </source>
</evidence>
<evidence type="ECO:0000256" key="5">
    <source>
        <dbReference type="ARBA" id="ARBA00023015"/>
    </source>
</evidence>
<evidence type="ECO:0000256" key="2">
    <source>
        <dbReference type="ARBA" id="ARBA00022723"/>
    </source>
</evidence>
<feature type="domain" description="C2H2-type" evidence="9">
    <location>
        <begin position="398"/>
        <end position="425"/>
    </location>
</feature>
<feature type="domain" description="C2H2-type" evidence="9">
    <location>
        <begin position="687"/>
        <end position="715"/>
    </location>
</feature>
<keyword evidence="2" id="KW-0479">Metal-binding</keyword>
<dbReference type="EMBL" id="JBEUOH010000017">
    <property type="protein sequence ID" value="KAL0871276.1"/>
    <property type="molecule type" value="Genomic_DNA"/>
</dbReference>
<evidence type="ECO:0000256" key="4">
    <source>
        <dbReference type="ARBA" id="ARBA00022833"/>
    </source>
</evidence>
<evidence type="ECO:0000256" key="1">
    <source>
        <dbReference type="ARBA" id="ARBA00004123"/>
    </source>
</evidence>
<evidence type="ECO:0000256" key="3">
    <source>
        <dbReference type="ARBA" id="ARBA00022737"/>
    </source>
</evidence>
<evidence type="ECO:0000256" key="8">
    <source>
        <dbReference type="PROSITE-ProRule" id="PRU00042"/>
    </source>
</evidence>
<dbReference type="Pfam" id="PF12874">
    <property type="entry name" value="zf-met"/>
    <property type="match status" value="1"/>
</dbReference>
<comment type="caution">
    <text evidence="10">The sequence shown here is derived from an EMBL/GenBank/DDBJ whole genome shotgun (WGS) entry which is preliminary data.</text>
</comment>